<reference evidence="3 4" key="1">
    <citation type="submission" date="2021-04" db="EMBL/GenBank/DDBJ databases">
        <title>Nocardia tengchongensis.</title>
        <authorList>
            <person name="Zhuang k."/>
            <person name="Ran Y."/>
            <person name="Li W."/>
        </authorList>
    </citation>
    <scope>NUCLEOTIDE SEQUENCE [LARGE SCALE GENOMIC DNA]</scope>
    <source>
        <strain evidence="3 4">CFH S0057</strain>
    </source>
</reference>
<protein>
    <submittedName>
        <fullName evidence="3">Uncharacterized protein</fullName>
    </submittedName>
</protein>
<feature type="transmembrane region" description="Helical" evidence="2">
    <location>
        <begin position="52"/>
        <end position="75"/>
    </location>
</feature>
<feature type="compositionally biased region" description="Basic and acidic residues" evidence="1">
    <location>
        <begin position="138"/>
        <end position="158"/>
    </location>
</feature>
<feature type="region of interest" description="Disordered" evidence="1">
    <location>
        <begin position="138"/>
        <end position="179"/>
    </location>
</feature>
<evidence type="ECO:0000313" key="3">
    <source>
        <dbReference type="EMBL" id="QVI19585.1"/>
    </source>
</evidence>
<organism evidence="3 4">
    <name type="scientific">Nocardia tengchongensis</name>
    <dbReference type="NCBI Taxonomy" id="2055889"/>
    <lineage>
        <taxon>Bacteria</taxon>
        <taxon>Bacillati</taxon>
        <taxon>Actinomycetota</taxon>
        <taxon>Actinomycetes</taxon>
        <taxon>Mycobacteriales</taxon>
        <taxon>Nocardiaceae</taxon>
        <taxon>Nocardia</taxon>
    </lineage>
</organism>
<keyword evidence="2" id="KW-0472">Membrane</keyword>
<gene>
    <name evidence="3" type="ORF">KHQ06_24850</name>
</gene>
<feature type="transmembrane region" description="Helical" evidence="2">
    <location>
        <begin position="95"/>
        <end position="125"/>
    </location>
</feature>
<evidence type="ECO:0000256" key="2">
    <source>
        <dbReference type="SAM" id="Phobius"/>
    </source>
</evidence>
<keyword evidence="2" id="KW-1133">Transmembrane helix</keyword>
<dbReference type="Proteomes" id="UP000683310">
    <property type="component" value="Chromosome"/>
</dbReference>
<evidence type="ECO:0000313" key="4">
    <source>
        <dbReference type="Proteomes" id="UP000683310"/>
    </source>
</evidence>
<keyword evidence="2" id="KW-0812">Transmembrane</keyword>
<evidence type="ECO:0000256" key="1">
    <source>
        <dbReference type="SAM" id="MobiDB-lite"/>
    </source>
</evidence>
<keyword evidence="4" id="KW-1185">Reference proteome</keyword>
<proteinExistence type="predicted"/>
<sequence length="179" mass="19308">MTASRYANSPAVAEAVESSGWGRHLGVGDDIADSLDAGQLGTLIFLRKLLRCWYIANTLLALALGAGLGLLAWQYGQRTYGDCSTGTTCYPGWELLVLGIGSGVIAAVLVFVAVSLPCFVIGYAIRWSARAMADRNTAADHHYPPEPQRAPDRHEWRTTEQPPPPPRAHRAESAPPLAR</sequence>
<dbReference type="EMBL" id="CP074371">
    <property type="protein sequence ID" value="QVI19585.1"/>
    <property type="molecule type" value="Genomic_DNA"/>
</dbReference>
<accession>A0ABX8CN21</accession>
<name>A0ABX8CN21_9NOCA</name>